<evidence type="ECO:0000313" key="6">
    <source>
        <dbReference type="EMBL" id="MEK8127964.1"/>
    </source>
</evidence>
<dbReference type="Pfam" id="PF00126">
    <property type="entry name" value="HTH_1"/>
    <property type="match status" value="1"/>
</dbReference>
<dbReference type="PANTHER" id="PTHR30126">
    <property type="entry name" value="HTH-TYPE TRANSCRIPTIONAL REGULATOR"/>
    <property type="match status" value="1"/>
</dbReference>
<dbReference type="RefSeq" id="WP_341415028.1">
    <property type="nucleotide sequence ID" value="NZ_JBBPCC010000004.1"/>
</dbReference>
<proteinExistence type="inferred from homology"/>
<evidence type="ECO:0000313" key="7">
    <source>
        <dbReference type="Proteomes" id="UP001469365"/>
    </source>
</evidence>
<evidence type="ECO:0000256" key="2">
    <source>
        <dbReference type="ARBA" id="ARBA00023015"/>
    </source>
</evidence>
<dbReference type="CDD" id="cd05466">
    <property type="entry name" value="PBP2_LTTR_substrate"/>
    <property type="match status" value="1"/>
</dbReference>
<dbReference type="EMBL" id="JBBPCC010000004">
    <property type="protein sequence ID" value="MEK8127964.1"/>
    <property type="molecule type" value="Genomic_DNA"/>
</dbReference>
<keyword evidence="3" id="KW-0238">DNA-binding</keyword>
<dbReference type="InterPro" id="IPR036390">
    <property type="entry name" value="WH_DNA-bd_sf"/>
</dbReference>
<keyword evidence="2" id="KW-0805">Transcription regulation</keyword>
<dbReference type="Pfam" id="PF03466">
    <property type="entry name" value="LysR_substrate"/>
    <property type="match status" value="1"/>
</dbReference>
<name>A0ABU9DGU1_9BACL</name>
<evidence type="ECO:0000256" key="4">
    <source>
        <dbReference type="ARBA" id="ARBA00023163"/>
    </source>
</evidence>
<evidence type="ECO:0000259" key="5">
    <source>
        <dbReference type="PROSITE" id="PS50931"/>
    </source>
</evidence>
<keyword evidence="7" id="KW-1185">Reference proteome</keyword>
<dbReference type="InterPro" id="IPR005119">
    <property type="entry name" value="LysR_subst-bd"/>
</dbReference>
<evidence type="ECO:0000256" key="3">
    <source>
        <dbReference type="ARBA" id="ARBA00023125"/>
    </source>
</evidence>
<reference evidence="6 7" key="1">
    <citation type="submission" date="2024-04" db="EMBL/GenBank/DDBJ databases">
        <title>draft genome sequnece of Paenibacillus filicis.</title>
        <authorList>
            <person name="Kim D.-U."/>
        </authorList>
    </citation>
    <scope>NUCLEOTIDE SEQUENCE [LARGE SCALE GENOMIC DNA]</scope>
    <source>
        <strain evidence="6 7">KACC14197</strain>
    </source>
</reference>
<dbReference type="Gene3D" id="3.40.190.290">
    <property type="match status" value="1"/>
</dbReference>
<evidence type="ECO:0000256" key="1">
    <source>
        <dbReference type="ARBA" id="ARBA00009437"/>
    </source>
</evidence>
<dbReference type="SUPFAM" id="SSF46785">
    <property type="entry name" value="Winged helix' DNA-binding domain"/>
    <property type="match status" value="1"/>
</dbReference>
<dbReference type="SUPFAM" id="SSF53850">
    <property type="entry name" value="Periplasmic binding protein-like II"/>
    <property type="match status" value="1"/>
</dbReference>
<dbReference type="PROSITE" id="PS50931">
    <property type="entry name" value="HTH_LYSR"/>
    <property type="match status" value="1"/>
</dbReference>
<dbReference type="Proteomes" id="UP001469365">
    <property type="component" value="Unassembled WGS sequence"/>
</dbReference>
<sequence>MLNLEWYRIFLHTARSGNFTKAAQVLHITQPSVSYAVKQMEEALGIRLFHRLSKGVELTEEGRALLGYVDESFALLDAAQQHLHNLKQLTEGEVRIGASESLIKHLLLPQMNRFHEEYPGIRIRLSHGSTPQLTQRLREGLIDCAIVHMPVEDPQLELRRLARLEDCFVVGQAYRAWTGRTLSAADVAGLPLLLLSEGSSTRVFVERWFTARGIAVKPDMELGSIDLLTAFARQGYGAAFMTRSFVEEELRSGELLELLLDEALPHRSIGIATRRDRALPLAAERFMDRLTAGNAGPD</sequence>
<dbReference type="InterPro" id="IPR036388">
    <property type="entry name" value="WH-like_DNA-bd_sf"/>
</dbReference>
<accession>A0ABU9DGU1</accession>
<comment type="caution">
    <text evidence="6">The sequence shown here is derived from an EMBL/GenBank/DDBJ whole genome shotgun (WGS) entry which is preliminary data.</text>
</comment>
<dbReference type="PRINTS" id="PR00039">
    <property type="entry name" value="HTHLYSR"/>
</dbReference>
<feature type="domain" description="HTH lysR-type" evidence="5">
    <location>
        <begin position="2"/>
        <end position="59"/>
    </location>
</feature>
<keyword evidence="4" id="KW-0804">Transcription</keyword>
<gene>
    <name evidence="6" type="ORF">WMW72_08635</name>
</gene>
<dbReference type="Gene3D" id="1.10.10.10">
    <property type="entry name" value="Winged helix-like DNA-binding domain superfamily/Winged helix DNA-binding domain"/>
    <property type="match status" value="1"/>
</dbReference>
<dbReference type="InterPro" id="IPR000847">
    <property type="entry name" value="LysR_HTH_N"/>
</dbReference>
<organism evidence="6 7">
    <name type="scientific">Paenibacillus filicis</name>
    <dbReference type="NCBI Taxonomy" id="669464"/>
    <lineage>
        <taxon>Bacteria</taxon>
        <taxon>Bacillati</taxon>
        <taxon>Bacillota</taxon>
        <taxon>Bacilli</taxon>
        <taxon>Bacillales</taxon>
        <taxon>Paenibacillaceae</taxon>
        <taxon>Paenibacillus</taxon>
    </lineage>
</organism>
<comment type="similarity">
    <text evidence="1">Belongs to the LysR transcriptional regulatory family.</text>
</comment>
<dbReference type="PANTHER" id="PTHR30126:SF64">
    <property type="entry name" value="HTH-TYPE TRANSCRIPTIONAL REGULATOR CITR"/>
    <property type="match status" value="1"/>
</dbReference>
<protein>
    <submittedName>
        <fullName evidence="6">LysR family transcriptional regulator</fullName>
    </submittedName>
</protein>